<keyword evidence="2" id="KW-0012">Acyltransferase</keyword>
<dbReference type="CDD" id="cd04301">
    <property type="entry name" value="NAT_SF"/>
    <property type="match status" value="1"/>
</dbReference>
<reference evidence="4 5" key="1">
    <citation type="submission" date="2024-03" db="EMBL/GenBank/DDBJ databases">
        <title>Human intestinal bacterial collection.</title>
        <authorList>
            <person name="Pauvert C."/>
            <person name="Hitch T.C.A."/>
            <person name="Clavel T."/>
        </authorList>
    </citation>
    <scope>NUCLEOTIDE SEQUENCE [LARGE SCALE GENOMIC DNA]</scope>
    <source>
        <strain evidence="4 5">CLA-AA-H192</strain>
    </source>
</reference>
<dbReference type="PANTHER" id="PTHR43877">
    <property type="entry name" value="AMINOALKYLPHOSPHONATE N-ACETYLTRANSFERASE-RELATED-RELATED"/>
    <property type="match status" value="1"/>
</dbReference>
<proteinExistence type="predicted"/>
<name>A0ABV1G4N8_9FIRM</name>
<gene>
    <name evidence="4" type="ORF">WMO66_03755</name>
</gene>
<dbReference type="Gene3D" id="3.40.630.30">
    <property type="match status" value="1"/>
</dbReference>
<dbReference type="InterPro" id="IPR000182">
    <property type="entry name" value="GNAT_dom"/>
</dbReference>
<accession>A0ABV1G4N8</accession>
<evidence type="ECO:0000259" key="3">
    <source>
        <dbReference type="PROSITE" id="PS51186"/>
    </source>
</evidence>
<organism evidence="4 5">
    <name type="scientific">Faecousia intestinalis</name>
    <dbReference type="NCBI Taxonomy" id="3133167"/>
    <lineage>
        <taxon>Bacteria</taxon>
        <taxon>Bacillati</taxon>
        <taxon>Bacillota</taxon>
        <taxon>Clostridia</taxon>
        <taxon>Eubacteriales</taxon>
        <taxon>Oscillospiraceae</taxon>
        <taxon>Faecousia</taxon>
    </lineage>
</organism>
<dbReference type="EMBL" id="JBBMFF010000149">
    <property type="protein sequence ID" value="MEQ2510372.1"/>
    <property type="molecule type" value="Genomic_DNA"/>
</dbReference>
<evidence type="ECO:0000313" key="5">
    <source>
        <dbReference type="Proteomes" id="UP001491552"/>
    </source>
</evidence>
<protein>
    <submittedName>
        <fullName evidence="4">GNAT family N-acetyltransferase</fullName>
    </submittedName>
</protein>
<keyword evidence="5" id="KW-1185">Reference proteome</keyword>
<dbReference type="InterPro" id="IPR050832">
    <property type="entry name" value="Bact_Acetyltransf"/>
</dbReference>
<evidence type="ECO:0000256" key="1">
    <source>
        <dbReference type="ARBA" id="ARBA00022679"/>
    </source>
</evidence>
<dbReference type="Pfam" id="PF00583">
    <property type="entry name" value="Acetyltransf_1"/>
    <property type="match status" value="1"/>
</dbReference>
<evidence type="ECO:0000313" key="4">
    <source>
        <dbReference type="EMBL" id="MEQ2510372.1"/>
    </source>
</evidence>
<comment type="caution">
    <text evidence="4">The sequence shown here is derived from an EMBL/GenBank/DDBJ whole genome shotgun (WGS) entry which is preliminary data.</text>
</comment>
<keyword evidence="1" id="KW-0808">Transferase</keyword>
<dbReference type="Proteomes" id="UP001491552">
    <property type="component" value="Unassembled WGS sequence"/>
</dbReference>
<feature type="domain" description="N-acetyltransferase" evidence="3">
    <location>
        <begin position="1"/>
        <end position="149"/>
    </location>
</feature>
<dbReference type="InterPro" id="IPR016181">
    <property type="entry name" value="Acyl_CoA_acyltransferase"/>
</dbReference>
<dbReference type="PROSITE" id="PS51186">
    <property type="entry name" value="GNAT"/>
    <property type="match status" value="1"/>
</dbReference>
<sequence>MEQKRLTLSEYDAIVAFDRLCFPQDHWTEEDWRELLADERAVYLALLDDGRIVGDVFVYNWQGERDYGKIMNLAVHPAYRRRRLAAGLLRAATELLQAAGLPRICGETRLSNEAMRRTFAACGYRLTRIEEAYYDHPPESACKYERQFEK</sequence>
<evidence type="ECO:0000256" key="2">
    <source>
        <dbReference type="ARBA" id="ARBA00023315"/>
    </source>
</evidence>
<dbReference type="RefSeq" id="WP_349135042.1">
    <property type="nucleotide sequence ID" value="NZ_JBBMFF010000149.1"/>
</dbReference>
<dbReference type="SUPFAM" id="SSF55729">
    <property type="entry name" value="Acyl-CoA N-acyltransferases (Nat)"/>
    <property type="match status" value="1"/>
</dbReference>